<dbReference type="InterPro" id="IPR050993">
    <property type="entry name" value="Isochorismatase_domain"/>
</dbReference>
<dbReference type="InterPro" id="IPR000868">
    <property type="entry name" value="Isochorismatase-like_dom"/>
</dbReference>
<keyword evidence="2" id="KW-0378">Hydrolase</keyword>
<dbReference type="InterPro" id="IPR036380">
    <property type="entry name" value="Isochorismatase-like_sf"/>
</dbReference>
<protein>
    <submittedName>
        <fullName evidence="2">Hydrolase</fullName>
    </submittedName>
</protein>
<dbReference type="RefSeq" id="WP_068866421.1">
    <property type="nucleotide sequence ID" value="NZ_VDCI01000004.1"/>
</dbReference>
<dbReference type="AlphaFoldDB" id="A0A5C4S0U5"/>
<evidence type="ECO:0000259" key="1">
    <source>
        <dbReference type="Pfam" id="PF00857"/>
    </source>
</evidence>
<dbReference type="SUPFAM" id="SSF52499">
    <property type="entry name" value="Isochorismatase-like hydrolases"/>
    <property type="match status" value="1"/>
</dbReference>
<dbReference type="GO" id="GO:0016787">
    <property type="term" value="F:hydrolase activity"/>
    <property type="evidence" value="ECO:0007669"/>
    <property type="project" value="UniProtKB-KW"/>
</dbReference>
<dbReference type="CDD" id="cd01012">
    <property type="entry name" value="YcaC_related"/>
    <property type="match status" value="1"/>
</dbReference>
<accession>A0A5C4S0U5</accession>
<reference evidence="2 3" key="1">
    <citation type="submission" date="2019-05" db="EMBL/GenBank/DDBJ databases">
        <title>Draft Whole-Genome sequence of the green sulfur bacterium Prosthecochloris vibrioformis DSM 260.</title>
        <authorList>
            <person name="Meyer T.E."/>
            <person name="Kyndt J.A."/>
        </authorList>
    </citation>
    <scope>NUCLEOTIDE SEQUENCE [LARGE SCALE GENOMIC DNA]</scope>
    <source>
        <strain evidence="2 3">DSM 260</strain>
    </source>
</reference>
<sequence length="180" mass="20345">MMRPEESVLLVIDVQGKLAGLVHESAEVERNISKLVRACRVLEVPVISTEQYPEGLGRTVEPLRKLLEGEAPFEKTAFSCCGSEDFMSYLRQLNRNDILVTGIETHICVYQTSVELIEYGYNVHLVTDAVSSRAVENRDMGIHCIENAGSWLKTTEMAIFELLRVAEGERFKQISRIIKE</sequence>
<comment type="caution">
    <text evidence="2">The sequence shown here is derived from an EMBL/GenBank/DDBJ whole genome shotgun (WGS) entry which is preliminary data.</text>
</comment>
<dbReference type="Proteomes" id="UP000309544">
    <property type="component" value="Unassembled WGS sequence"/>
</dbReference>
<proteinExistence type="predicted"/>
<dbReference type="PANTHER" id="PTHR14119">
    <property type="entry name" value="HYDROLASE"/>
    <property type="match status" value="1"/>
</dbReference>
<dbReference type="EMBL" id="VDCI01000004">
    <property type="protein sequence ID" value="TNJ36722.1"/>
    <property type="molecule type" value="Genomic_DNA"/>
</dbReference>
<evidence type="ECO:0000313" key="2">
    <source>
        <dbReference type="EMBL" id="TNJ36722.1"/>
    </source>
</evidence>
<dbReference type="Pfam" id="PF00857">
    <property type="entry name" value="Isochorismatase"/>
    <property type="match status" value="1"/>
</dbReference>
<organism evidence="2 3">
    <name type="scientific">Prosthecochloris vibrioformis</name>
    <name type="common">Chlorobium vibrioforme</name>
    <dbReference type="NCBI Taxonomy" id="1098"/>
    <lineage>
        <taxon>Bacteria</taxon>
        <taxon>Pseudomonadati</taxon>
        <taxon>Chlorobiota</taxon>
        <taxon>Chlorobiia</taxon>
        <taxon>Chlorobiales</taxon>
        <taxon>Chlorobiaceae</taxon>
        <taxon>Prosthecochloris</taxon>
    </lineage>
</organism>
<dbReference type="PANTHER" id="PTHR14119:SF3">
    <property type="entry name" value="ISOCHORISMATASE DOMAIN-CONTAINING PROTEIN 2"/>
    <property type="match status" value="1"/>
</dbReference>
<gene>
    <name evidence="2" type="ORF">FGF68_06580</name>
</gene>
<feature type="domain" description="Isochorismatase-like" evidence="1">
    <location>
        <begin position="7"/>
        <end position="156"/>
    </location>
</feature>
<dbReference type="Gene3D" id="3.40.50.850">
    <property type="entry name" value="Isochorismatase-like"/>
    <property type="match status" value="1"/>
</dbReference>
<evidence type="ECO:0000313" key="3">
    <source>
        <dbReference type="Proteomes" id="UP000309544"/>
    </source>
</evidence>
<name>A0A5C4S0U5_PROVB</name>
<keyword evidence="3" id="KW-1185">Reference proteome</keyword>